<dbReference type="GO" id="GO:0004222">
    <property type="term" value="F:metalloendopeptidase activity"/>
    <property type="evidence" value="ECO:0007669"/>
    <property type="project" value="InterPro"/>
</dbReference>
<feature type="transmembrane region" description="Helical" evidence="7">
    <location>
        <begin position="260"/>
        <end position="279"/>
    </location>
</feature>
<dbReference type="InterPro" id="IPR001193">
    <property type="entry name" value="MBTPS2"/>
</dbReference>
<comment type="subcellular location">
    <subcellularLocation>
        <location evidence="1">Endomembrane system</location>
        <topology evidence="1">Multi-pass membrane protein</topology>
    </subcellularLocation>
</comment>
<feature type="transmembrane region" description="Helical" evidence="7">
    <location>
        <begin position="6"/>
        <end position="27"/>
    </location>
</feature>
<feature type="transmembrane region" description="Helical" evidence="7">
    <location>
        <begin position="178"/>
        <end position="202"/>
    </location>
</feature>
<keyword evidence="3 7" id="KW-1133">Transmembrane helix</keyword>
<gene>
    <name evidence="9" type="ORF">IAR55_006986</name>
</gene>
<feature type="transmembrane region" description="Helical" evidence="7">
    <location>
        <begin position="223"/>
        <end position="240"/>
    </location>
</feature>
<dbReference type="GO" id="GO:0016020">
    <property type="term" value="C:membrane"/>
    <property type="evidence" value="ECO:0007669"/>
    <property type="project" value="InterPro"/>
</dbReference>
<evidence type="ECO:0000256" key="5">
    <source>
        <dbReference type="ARBA" id="ARBA00032658"/>
    </source>
</evidence>
<dbReference type="GO" id="GO:0005737">
    <property type="term" value="C:cytoplasm"/>
    <property type="evidence" value="ECO:0007669"/>
    <property type="project" value="TreeGrafter"/>
</dbReference>
<feature type="transmembrane region" description="Helical" evidence="7">
    <location>
        <begin position="585"/>
        <end position="607"/>
    </location>
</feature>
<name>A0AAW0YSS7_9TREE</name>
<evidence type="ECO:0000256" key="7">
    <source>
        <dbReference type="SAM" id="Phobius"/>
    </source>
</evidence>
<proteinExistence type="predicted"/>
<dbReference type="GO" id="GO:0031293">
    <property type="term" value="P:membrane protein intracellular domain proteolysis"/>
    <property type="evidence" value="ECO:0007669"/>
    <property type="project" value="TreeGrafter"/>
</dbReference>
<evidence type="ECO:0000256" key="2">
    <source>
        <dbReference type="ARBA" id="ARBA00022692"/>
    </source>
</evidence>
<organism evidence="9 10">
    <name type="scientific">Kwoniella newhampshirensis</name>
    <dbReference type="NCBI Taxonomy" id="1651941"/>
    <lineage>
        <taxon>Eukaryota</taxon>
        <taxon>Fungi</taxon>
        <taxon>Dikarya</taxon>
        <taxon>Basidiomycota</taxon>
        <taxon>Agaricomycotina</taxon>
        <taxon>Tremellomycetes</taxon>
        <taxon>Tremellales</taxon>
        <taxon>Cryptococcaceae</taxon>
        <taxon>Kwoniella</taxon>
    </lineage>
</organism>
<evidence type="ECO:0000256" key="3">
    <source>
        <dbReference type="ARBA" id="ARBA00022989"/>
    </source>
</evidence>
<keyword evidence="10" id="KW-1185">Reference proteome</keyword>
<dbReference type="GO" id="GO:1905897">
    <property type="term" value="P:regulation of response to endoplasmic reticulum stress"/>
    <property type="evidence" value="ECO:0007669"/>
    <property type="project" value="TreeGrafter"/>
</dbReference>
<dbReference type="PANTHER" id="PTHR13325">
    <property type="entry name" value="PROTEASE M50 MEMBRANE-BOUND TRANSCRIPTION FACTOR SITE 2 PROTEASE"/>
    <property type="match status" value="1"/>
</dbReference>
<reference evidence="9 10" key="1">
    <citation type="journal article" date="2024" name="bioRxiv">
        <title>Comparative genomics of Cryptococcus and Kwoniella reveals pathogenesis evolution and contrasting karyotype dynamics via intercentromeric recombination or chromosome fusion.</title>
        <authorList>
            <person name="Coelho M.A."/>
            <person name="David-Palma M."/>
            <person name="Shea T."/>
            <person name="Bowers K."/>
            <person name="McGinley-Smith S."/>
            <person name="Mohammad A.W."/>
            <person name="Gnirke A."/>
            <person name="Yurkov A.M."/>
            <person name="Nowrousian M."/>
            <person name="Sun S."/>
            <person name="Cuomo C.A."/>
            <person name="Heitman J."/>
        </authorList>
    </citation>
    <scope>NUCLEOTIDE SEQUENCE [LARGE SCALE GENOMIC DNA]</scope>
    <source>
        <strain evidence="9 10">CBS 13917</strain>
    </source>
</reference>
<feature type="transmembrane region" description="Helical" evidence="7">
    <location>
        <begin position="89"/>
        <end position="113"/>
    </location>
</feature>
<dbReference type="KEGG" id="kne:92184244"/>
<evidence type="ECO:0000313" key="9">
    <source>
        <dbReference type="EMBL" id="KAK8843331.1"/>
    </source>
</evidence>
<accession>A0AAW0YSS7</accession>
<dbReference type="PANTHER" id="PTHR13325:SF3">
    <property type="entry name" value="MEMBRANE-BOUND TRANSCRIPTION FACTOR SITE-2 PROTEASE"/>
    <property type="match status" value="1"/>
</dbReference>
<evidence type="ECO:0000256" key="1">
    <source>
        <dbReference type="ARBA" id="ARBA00004127"/>
    </source>
</evidence>
<keyword evidence="2 7" id="KW-0812">Transmembrane</keyword>
<comment type="caution">
    <text evidence="9">The sequence shown here is derived from an EMBL/GenBank/DDBJ whole genome shotgun (WGS) entry which is preliminary data.</text>
</comment>
<feature type="domain" description="Peptidase M50" evidence="8">
    <location>
        <begin position="192"/>
        <end position="508"/>
    </location>
</feature>
<evidence type="ECO:0000313" key="10">
    <source>
        <dbReference type="Proteomes" id="UP001388673"/>
    </source>
</evidence>
<dbReference type="GeneID" id="92184244"/>
<evidence type="ECO:0000256" key="4">
    <source>
        <dbReference type="ARBA" id="ARBA00023136"/>
    </source>
</evidence>
<dbReference type="EMBL" id="JBCAWK010000015">
    <property type="protein sequence ID" value="KAK8843331.1"/>
    <property type="molecule type" value="Genomic_DNA"/>
</dbReference>
<protein>
    <recommendedName>
        <fullName evidence="5">Endopeptidase S2P</fullName>
    </recommendedName>
</protein>
<keyword evidence="4 7" id="KW-0472">Membrane</keyword>
<dbReference type="GO" id="GO:0012505">
    <property type="term" value="C:endomembrane system"/>
    <property type="evidence" value="ECO:0007669"/>
    <property type="project" value="UniProtKB-SubCell"/>
</dbReference>
<dbReference type="Proteomes" id="UP001388673">
    <property type="component" value="Unassembled WGS sequence"/>
</dbReference>
<feature type="transmembrane region" description="Helical" evidence="7">
    <location>
        <begin position="469"/>
        <end position="490"/>
    </location>
</feature>
<feature type="region of interest" description="Disordered" evidence="6">
    <location>
        <begin position="549"/>
        <end position="574"/>
    </location>
</feature>
<dbReference type="InterPro" id="IPR008915">
    <property type="entry name" value="Peptidase_M50"/>
</dbReference>
<evidence type="ECO:0000259" key="8">
    <source>
        <dbReference type="Pfam" id="PF02163"/>
    </source>
</evidence>
<dbReference type="Pfam" id="PF02163">
    <property type="entry name" value="Peptidase_M50"/>
    <property type="match status" value="1"/>
</dbReference>
<feature type="compositionally biased region" description="Basic and acidic residues" evidence="6">
    <location>
        <begin position="561"/>
        <end position="574"/>
    </location>
</feature>
<feature type="compositionally biased region" description="Gly residues" evidence="6">
    <location>
        <begin position="551"/>
        <end position="560"/>
    </location>
</feature>
<dbReference type="AlphaFoldDB" id="A0AAW0YSS7"/>
<dbReference type="RefSeq" id="XP_066799279.1">
    <property type="nucleotide sequence ID" value="XM_066950064.1"/>
</dbReference>
<evidence type="ECO:0000256" key="6">
    <source>
        <dbReference type="SAM" id="MobiDB-lite"/>
    </source>
</evidence>
<sequence>MLTALTVLPSLSLILLLILIHYLTLVLPSSNRRPITGPSPRISSTSAWRFERTNLSLSIWTASLNSIPRHVLDRVGYKWASRLKRGYDVGVGLGLLGCAISSGVAIWACASVWRDVWREAQLHAAMSGTSGADGGGMGGAVDVAVDVGKEMVKRGMMGGMEEVVQGASEMNGNMLLPLIPGITIPLSHLPTLVLAFVVNQLIHEFGHAISAALDDIQPSRLSFNLHLVIPSMMISFPSTVDQLDANAKMRLASSGPVHNVLTWFMLWLLTTAGAGNLFWCDRAEDGRVVQDVHWASPLYAHIQPGDLITHLDDLFIGTYIPNPSAAFSSTSVSDRWHSYLLSSEEGDTGKGWCMNKINFLALPYTPCEIGNELTFAILDGPSKGQERCLVPHPILDIPSGSCPCPDGRWVCIRPTGVENLLRIRLRPGGRGTERVVLWNGPREEVRDAVVVGTEAARGWNGGVRTAALFFRYLSTIALSLYFFNLLPVPYTDGSQLLLSLLTWRSGRNYAMDAIVPMQATLMGGSTTKPRSRSDEREFELDSEDEEELVGIGAGGGGPRGAGERHGGGSGHGGREDVWKRRLRRLIQWGMMVVVFGWIGGWMMLILLRSS</sequence>